<sequence>MLHLSLSNIALPSIEARDFIAGTSLLISLFTAYWNIMRGAKFVSPPFRWIVFGRLPESHTLIINFPIAITNIGSRTGVIDAFYIEFTNLSTLKNERFYAWQESILIGQNFKGFGMEMPTPIALKSGESIVIYYVFFPDSLDFMYTCGLHKISLHAYINGCKKPIKFYEQKLDIDSVLEPSLLSDTISLLYSYKLIPTNILRVSNYGTEASATSIIQIAKK</sequence>
<keyword evidence="2" id="KW-1185">Reference proteome</keyword>
<dbReference type="AlphaFoldDB" id="A0A8J7I233"/>
<dbReference type="EMBL" id="JAECZA010000078">
    <property type="protein sequence ID" value="MBH8574559.1"/>
    <property type="molecule type" value="Genomic_DNA"/>
</dbReference>
<accession>A0A8J7I233</accession>
<gene>
    <name evidence="1" type="ORF">I8752_16315</name>
</gene>
<comment type="caution">
    <text evidence="1">The sequence shown here is derived from an EMBL/GenBank/DDBJ whole genome shotgun (WGS) entry which is preliminary data.</text>
</comment>
<dbReference type="RefSeq" id="WP_214433367.1">
    <property type="nucleotide sequence ID" value="NZ_CAWPUQ010000315.1"/>
</dbReference>
<evidence type="ECO:0000313" key="2">
    <source>
        <dbReference type="Proteomes" id="UP000662314"/>
    </source>
</evidence>
<organism evidence="1 2">
    <name type="scientific">Dendronalium phyllosphericum CENA369</name>
    <dbReference type="NCBI Taxonomy" id="1725256"/>
    <lineage>
        <taxon>Bacteria</taxon>
        <taxon>Bacillati</taxon>
        <taxon>Cyanobacteriota</taxon>
        <taxon>Cyanophyceae</taxon>
        <taxon>Nostocales</taxon>
        <taxon>Nostocaceae</taxon>
        <taxon>Dendronalium</taxon>
        <taxon>Dendronalium phyllosphericum</taxon>
    </lineage>
</organism>
<reference evidence="1 2" key="1">
    <citation type="journal article" date="2021" name="Int. J. Syst. Evol. Microbiol.">
        <title>Amazonocrinis nigriterrae gen. nov., sp. nov., Atlanticothrix silvestris gen. nov., sp. nov. and Dendronalium phyllosphericum gen. nov., sp. nov., nostocacean cyanobacteria from Brazilian environments.</title>
        <authorList>
            <person name="Alvarenga D.O."/>
            <person name="Andreote A.P.D."/>
            <person name="Branco L.H.Z."/>
            <person name="Delbaje E."/>
            <person name="Cruz R.B."/>
            <person name="Varani A.M."/>
            <person name="Fiore M.F."/>
        </authorList>
    </citation>
    <scope>NUCLEOTIDE SEQUENCE [LARGE SCALE GENOMIC DNA]</scope>
    <source>
        <strain evidence="1 2">CENA369</strain>
    </source>
</reference>
<proteinExistence type="predicted"/>
<evidence type="ECO:0000313" key="1">
    <source>
        <dbReference type="EMBL" id="MBH8574559.1"/>
    </source>
</evidence>
<protein>
    <submittedName>
        <fullName evidence="1">Uncharacterized protein</fullName>
    </submittedName>
</protein>
<dbReference type="Proteomes" id="UP000662314">
    <property type="component" value="Unassembled WGS sequence"/>
</dbReference>
<name>A0A8J7I233_9NOST</name>